<protein>
    <submittedName>
        <fullName evidence="1">Uncharacterized protein</fullName>
    </submittedName>
</protein>
<sequence>MGKSTHGYCSGLIFVKINSRVMVDYSSYFQFGPAVAPNGTLNPSRDSTNCPCSDCRNNKALAEKYRIRFDTKKVQRKTNWEDEQYLLCPPRVLGYVLEHKHWAQLQVDIVKDIPPDDPSSAWHSRLHFSDENKKKLLHDLVSSHISSTSPEEKNQRKKGLEVDDIIPGKGKGLVILLYGMRLSLY</sequence>
<evidence type="ECO:0000313" key="1">
    <source>
        <dbReference type="EMBL" id="GJC83492.1"/>
    </source>
</evidence>
<accession>A0AA37GN63</accession>
<dbReference type="PANTHER" id="PTHR46411">
    <property type="entry name" value="FAMILY ATPASE, PUTATIVE-RELATED"/>
    <property type="match status" value="1"/>
</dbReference>
<dbReference type="Proteomes" id="UP001055172">
    <property type="component" value="Unassembled WGS sequence"/>
</dbReference>
<organism evidence="1 2">
    <name type="scientific">Colletotrichum liriopes</name>
    <dbReference type="NCBI Taxonomy" id="708192"/>
    <lineage>
        <taxon>Eukaryota</taxon>
        <taxon>Fungi</taxon>
        <taxon>Dikarya</taxon>
        <taxon>Ascomycota</taxon>
        <taxon>Pezizomycotina</taxon>
        <taxon>Sordariomycetes</taxon>
        <taxon>Hypocreomycetidae</taxon>
        <taxon>Glomerellales</taxon>
        <taxon>Glomerellaceae</taxon>
        <taxon>Colletotrichum</taxon>
        <taxon>Colletotrichum spaethianum species complex</taxon>
    </lineage>
</organism>
<keyword evidence="2" id="KW-1185">Reference proteome</keyword>
<name>A0AA37GN63_9PEZI</name>
<evidence type="ECO:0000313" key="2">
    <source>
        <dbReference type="Proteomes" id="UP001055172"/>
    </source>
</evidence>
<gene>
    <name evidence="1" type="ORF">ColLi_06330</name>
</gene>
<dbReference type="EMBL" id="BPPX01000012">
    <property type="protein sequence ID" value="GJC83492.1"/>
    <property type="molecule type" value="Genomic_DNA"/>
</dbReference>
<comment type="caution">
    <text evidence="1">The sequence shown here is derived from an EMBL/GenBank/DDBJ whole genome shotgun (WGS) entry which is preliminary data.</text>
</comment>
<reference evidence="1 2" key="1">
    <citation type="submission" date="2021-07" db="EMBL/GenBank/DDBJ databases">
        <title>Genome data of Colletotrichum spaethianum.</title>
        <authorList>
            <person name="Utami Y.D."/>
            <person name="Hiruma K."/>
        </authorList>
    </citation>
    <scope>NUCLEOTIDE SEQUENCE [LARGE SCALE GENOMIC DNA]</scope>
    <source>
        <strain evidence="1 2">MAFF 242679</strain>
    </source>
</reference>
<proteinExistence type="predicted"/>
<dbReference type="AlphaFoldDB" id="A0AA37GN63"/>
<dbReference type="PANTHER" id="PTHR46411:SF3">
    <property type="entry name" value="AAA+ ATPASE DOMAIN-CONTAINING PROTEIN"/>
    <property type="match status" value="1"/>
</dbReference>